<dbReference type="EMBL" id="JASZZN010000129">
    <property type="protein sequence ID" value="MDM4019550.1"/>
    <property type="molecule type" value="Genomic_DNA"/>
</dbReference>
<keyword evidence="1" id="KW-0812">Transmembrane</keyword>
<dbReference type="RefSeq" id="WP_149500001.1">
    <property type="nucleotide sequence ID" value="NZ_JAJMQV010000110.1"/>
</dbReference>
<proteinExistence type="predicted"/>
<feature type="transmembrane region" description="Helical" evidence="1">
    <location>
        <begin position="37"/>
        <end position="56"/>
    </location>
</feature>
<dbReference type="Proteomes" id="UP001239462">
    <property type="component" value="Unassembled WGS sequence"/>
</dbReference>
<organism evidence="2 3">
    <name type="scientific">Roseiconus lacunae</name>
    <dbReference type="NCBI Taxonomy" id="2605694"/>
    <lineage>
        <taxon>Bacteria</taxon>
        <taxon>Pseudomonadati</taxon>
        <taxon>Planctomycetota</taxon>
        <taxon>Planctomycetia</taxon>
        <taxon>Pirellulales</taxon>
        <taxon>Pirellulaceae</taxon>
        <taxon>Roseiconus</taxon>
    </lineage>
</organism>
<feature type="transmembrane region" description="Helical" evidence="1">
    <location>
        <begin position="92"/>
        <end position="109"/>
    </location>
</feature>
<keyword evidence="1" id="KW-1133">Transmembrane helix</keyword>
<evidence type="ECO:0000313" key="3">
    <source>
        <dbReference type="Proteomes" id="UP001239462"/>
    </source>
</evidence>
<sequence length="155" mass="16445">MSYVLAILALIAFGLALPVCAVACVVWLFGDTWNWRHLSLSIPIVLACVNAPAYSAAATGLLTWNSAFAMHVFAIVLFGIATAINGGNPTEGYALALVILTLSVSISVVRRAWRDDNDVQDATVTEAAENNEMHARTGVAVSGLLACRSPVPRDF</sequence>
<evidence type="ECO:0000256" key="1">
    <source>
        <dbReference type="SAM" id="Phobius"/>
    </source>
</evidence>
<name>A0ABT7PSX1_9BACT</name>
<evidence type="ECO:0000313" key="2">
    <source>
        <dbReference type="EMBL" id="MDM4019550.1"/>
    </source>
</evidence>
<keyword evidence="1" id="KW-0472">Membrane</keyword>
<reference evidence="2 3" key="1">
    <citation type="submission" date="2023-06" db="EMBL/GenBank/DDBJ databases">
        <title>Roseiconus lacunae JC819 isolated from Gulf of Mannar region, Tamil Nadu.</title>
        <authorList>
            <person name="Pk S."/>
            <person name="Ch S."/>
            <person name="Ch V.R."/>
        </authorList>
    </citation>
    <scope>NUCLEOTIDE SEQUENCE [LARGE SCALE GENOMIC DNA]</scope>
    <source>
        <strain evidence="2 3">JC819</strain>
    </source>
</reference>
<comment type="caution">
    <text evidence="2">The sequence shown here is derived from an EMBL/GenBank/DDBJ whole genome shotgun (WGS) entry which is preliminary data.</text>
</comment>
<accession>A0ABT7PSX1</accession>
<protein>
    <submittedName>
        <fullName evidence="2">Uncharacterized protein</fullName>
    </submittedName>
</protein>
<gene>
    <name evidence="2" type="ORF">QTN89_29120</name>
</gene>
<feature type="transmembrane region" description="Helical" evidence="1">
    <location>
        <begin position="68"/>
        <end position="86"/>
    </location>
</feature>
<keyword evidence="3" id="KW-1185">Reference proteome</keyword>